<keyword evidence="6" id="KW-0175">Coiled coil</keyword>
<dbReference type="GO" id="GO:0005737">
    <property type="term" value="C:cytoplasm"/>
    <property type="evidence" value="ECO:0007669"/>
    <property type="project" value="UniProtKB-SubCell"/>
</dbReference>
<dbReference type="SMART" id="SM00670">
    <property type="entry name" value="PINc"/>
    <property type="match status" value="1"/>
</dbReference>
<evidence type="ECO:0000313" key="9">
    <source>
        <dbReference type="EMBL" id="PVD33033.1"/>
    </source>
</evidence>
<feature type="coiled-coil region" evidence="6">
    <location>
        <begin position="1557"/>
        <end position="1584"/>
    </location>
</feature>
<feature type="compositionally biased region" description="Basic residues" evidence="7">
    <location>
        <begin position="598"/>
        <end position="608"/>
    </location>
</feature>
<dbReference type="Pfam" id="PF10373">
    <property type="entry name" value="EST1_DNA_bind"/>
    <property type="match status" value="1"/>
</dbReference>
<feature type="region of interest" description="Disordered" evidence="7">
    <location>
        <begin position="16"/>
        <end position="871"/>
    </location>
</feature>
<dbReference type="Gene3D" id="3.40.50.1010">
    <property type="entry name" value="5'-nuclease"/>
    <property type="match status" value="1"/>
</dbReference>
<evidence type="ECO:0000313" key="10">
    <source>
        <dbReference type="Proteomes" id="UP000245119"/>
    </source>
</evidence>
<feature type="compositionally biased region" description="Polar residues" evidence="7">
    <location>
        <begin position="209"/>
        <end position="218"/>
    </location>
</feature>
<evidence type="ECO:0000256" key="4">
    <source>
        <dbReference type="ARBA" id="ARBA00023161"/>
    </source>
</evidence>
<feature type="compositionally biased region" description="Basic and acidic residues" evidence="7">
    <location>
        <begin position="1651"/>
        <end position="1663"/>
    </location>
</feature>
<proteinExistence type="predicted"/>
<evidence type="ECO:0000256" key="6">
    <source>
        <dbReference type="SAM" id="Coils"/>
    </source>
</evidence>
<dbReference type="STRING" id="400727.A0A2T7PHY8"/>
<dbReference type="InterPro" id="IPR019458">
    <property type="entry name" value="Est1-like_N"/>
</dbReference>
<dbReference type="GO" id="GO:0070034">
    <property type="term" value="F:telomerase RNA binding"/>
    <property type="evidence" value="ECO:0007669"/>
    <property type="project" value="TreeGrafter"/>
</dbReference>
<feature type="compositionally biased region" description="Polar residues" evidence="7">
    <location>
        <begin position="544"/>
        <end position="553"/>
    </location>
</feature>
<feature type="compositionally biased region" description="Basic and acidic residues" evidence="7">
    <location>
        <begin position="160"/>
        <end position="178"/>
    </location>
</feature>
<feature type="compositionally biased region" description="Gly residues" evidence="7">
    <location>
        <begin position="782"/>
        <end position="795"/>
    </location>
</feature>
<feature type="compositionally biased region" description="Basic and acidic residues" evidence="7">
    <location>
        <begin position="481"/>
        <end position="497"/>
    </location>
</feature>
<feature type="compositionally biased region" description="Basic and acidic residues" evidence="7">
    <location>
        <begin position="346"/>
        <end position="367"/>
    </location>
</feature>
<accession>A0A2T7PHY8</accession>
<keyword evidence="10" id="KW-1185">Reference proteome</keyword>
<protein>
    <recommendedName>
        <fullName evidence="8">PIN domain-containing protein</fullName>
    </recommendedName>
</protein>
<dbReference type="Gene3D" id="1.25.40.10">
    <property type="entry name" value="Tetratricopeptide repeat domain"/>
    <property type="match status" value="1"/>
</dbReference>
<dbReference type="InterPro" id="IPR029060">
    <property type="entry name" value="PIN-like_dom_sf"/>
</dbReference>
<evidence type="ECO:0000256" key="2">
    <source>
        <dbReference type="ARBA" id="ARBA00004496"/>
    </source>
</evidence>
<evidence type="ECO:0000256" key="1">
    <source>
        <dbReference type="ARBA" id="ARBA00004123"/>
    </source>
</evidence>
<dbReference type="Pfam" id="PF13638">
    <property type="entry name" value="PIN_4"/>
    <property type="match status" value="1"/>
</dbReference>
<dbReference type="EMBL" id="PZQS01000004">
    <property type="protein sequence ID" value="PVD33033.1"/>
    <property type="molecule type" value="Genomic_DNA"/>
</dbReference>
<keyword evidence="3" id="KW-0963">Cytoplasm</keyword>
<sequence>MAEKDVVRITFKEIESIVRSSKDDGHGVQGNHAKEGRSSRRHRRSKRPEQAIYRPGQLRLSKKEKESPYDEEGANVGYKQEEENWDLDADTVTAKDFSGTTDEDSSRDSKENSVDKELDGVRESLKPVSSFNSAVQRDKDKGGKRRGKRPDIQIYVPKGRLQEQEIHHEDEHEGENRGSVDWSVPNSERVCESPVPKPSLESSERIASPVNNEPSNSPRKVDLNSRFGALQVTVVGERASPTSSTPQEGNLHNHTAELSKRSGQRHKQSAGGFGSDRSGRKVWEDQNHERNKGNEAFGDGETRIQGLDMQTKEEQKGSVKERGGHESGRYSKDREEASWRGGFSRGDGDVMKHQDRDHHGKVRDDYRPGMGRGRQRHLGYQRSSSNESLTKSLDMGQRGSPWPDRTTQQSGTFPRAKGAGKHHRVSGGGKEAVGMERGQGTKHSFSAMRRQRERSGSVSSDTSGGSDLSWEDLEAEMEESAADKPDWHTQVEQHLEQVARQVQDSTQRLTDNIDNNFDPLNKTTDASDWRPQQQSSGQPGGLNRNLSASSDRIFSQEYRGRRKDRRRRGSRSKNSSRDSSIHSNPHDDDMWPSEEKKPPRRRNRRRHSSAGPSGRVGTVEGQRAAESLRILVGKNKDKRQVMVDGKTGNDGDGQRRQRQSSGSEPHKKMGDQAHREKRGEFGGSAGKGRGHHGPDRWKHEGGQGYNLQHSDERKGPFHAHHNLDSKAFSASGQQQPGRYAPSPGVSSDISHAPSAPRTGGLIKLPSEPQSDRPFDSQSVYSQGGGHGGQGGGFPQGAGFHHYPPADDWFRRAPGQGHAGAPERRLYDPKNPSKPIVVPDSRPLKFHDPEETLSPQESFTPPPMAHSPGPAGSPAMGHTFAPFFPPHPGFMYPPPHMPLPHYPAFPHPPPPAHPIFYGFQLPRATMENGSFHEEGYFSREIEQVSGMSRAQCRLMAEQILRDTAPLDCQLGNILSRGQLGEDGERRVKQLRQELQRRLERVILLDIDVANQHGVEQQLWRSVFYNVIEGLRHQVTENTPNDSPVRHALTEILDEGATFYEALLNKLQETYSFNLDSVLEDGSHGMDGAGRGVRLAVLSAQRTMMFLGDIARYREQALHSANYGKARHWYMRAQKLAPKNGRPYNQLAILAVYTRRKLDAVYYYQRSLAASNPILTARESLMSLFDEVRRKEEAVEQKRLEEARRRHKRRRTRAQAQPRVEVWVAPDGSSSRDPFADSSSGDDDLTSLSAIELNKRFVLTFLNVHGKLFTKINFEVFVESASLMLQEWRLLLQHSPAVVSATRLLQIMAINMFSVDNTALKDERLEASCRSLLQDHAVEVGLDMFGILVARITELFECHLSSKRDTSSPEQLSDDLRQFLPGVKVWVDWMMCHSSLWNPQPSIRPPDIGPQVDVWHNVARLCNTLKQVDTSHIILYRDKREGCEPLVLMEDSMMAGFVPLLSAPVDMVFVRPDVDKECAQDCLRVEKIVLFGEYLCGIEPPMLAFDVERGRYYSVAPAPVRSEEKLDASDEEANIESDDVIVESEESGEDGDEVPEETIQKLKALKAELSRKVEDQERDRNTIQTMLDENRHAKLELEVRPHFLVADTNCFIDHLSPLRNLLAAGSYVLVVPLVVLNELDGLAKGSHQGSGRDGSREEESPEHKSMVMRHAGQALAFLESEFKAKNSHLRVQTSKGSVLETLAFRSEEADNTGNNDDLILSCCLHYCKDMARDFMPRRGKDSPVRLFRDVVLLTDDRNLRLKAHTSNVPVKDVPAFCRWSKIT</sequence>
<feature type="compositionally biased region" description="Basic residues" evidence="7">
    <location>
        <begin position="560"/>
        <end position="571"/>
    </location>
</feature>
<dbReference type="InterPro" id="IPR018834">
    <property type="entry name" value="DNA/RNA-bd_Est1-type"/>
</dbReference>
<feature type="compositionally biased region" description="Basic and acidic residues" evidence="7">
    <location>
        <begin position="692"/>
        <end position="701"/>
    </location>
</feature>
<dbReference type="FunFam" id="3.40.50.1010:FF:000014">
    <property type="entry name" value="telomerase-binding protein EST1A isoform X1"/>
    <property type="match status" value="1"/>
</dbReference>
<evidence type="ECO:0000259" key="8">
    <source>
        <dbReference type="SMART" id="SM00670"/>
    </source>
</evidence>
<evidence type="ECO:0000256" key="3">
    <source>
        <dbReference type="ARBA" id="ARBA00022490"/>
    </source>
</evidence>
<dbReference type="GO" id="GO:0005697">
    <property type="term" value="C:telomerase holoenzyme complex"/>
    <property type="evidence" value="ECO:0007669"/>
    <property type="project" value="TreeGrafter"/>
</dbReference>
<feature type="compositionally biased region" description="Polar residues" evidence="7">
    <location>
        <begin position="240"/>
        <end position="253"/>
    </location>
</feature>
<feature type="domain" description="PIN" evidence="8">
    <location>
        <begin position="1600"/>
        <end position="1759"/>
    </location>
</feature>
<organism evidence="9 10">
    <name type="scientific">Pomacea canaliculata</name>
    <name type="common">Golden apple snail</name>
    <dbReference type="NCBI Taxonomy" id="400727"/>
    <lineage>
        <taxon>Eukaryota</taxon>
        <taxon>Metazoa</taxon>
        <taxon>Spiralia</taxon>
        <taxon>Lophotrochozoa</taxon>
        <taxon>Mollusca</taxon>
        <taxon>Gastropoda</taxon>
        <taxon>Caenogastropoda</taxon>
        <taxon>Architaenioglossa</taxon>
        <taxon>Ampullarioidea</taxon>
        <taxon>Ampullariidae</taxon>
        <taxon>Pomacea</taxon>
    </lineage>
</organism>
<feature type="compositionally biased region" description="Basic and acidic residues" evidence="7">
    <location>
        <begin position="575"/>
        <end position="597"/>
    </location>
</feature>
<feature type="compositionally biased region" description="Low complexity" evidence="7">
    <location>
        <begin position="456"/>
        <end position="468"/>
    </location>
</feature>
<comment type="subcellular location">
    <subcellularLocation>
        <location evidence="2">Cytoplasm</location>
    </subcellularLocation>
    <subcellularLocation>
        <location evidence="1">Nucleus</location>
    </subcellularLocation>
</comment>
<keyword evidence="4" id="KW-0866">Nonsense-mediated mRNA decay</keyword>
<comment type="caution">
    <text evidence="9">The sequence shown here is derived from an EMBL/GenBank/DDBJ whole genome shotgun (WGS) entry which is preliminary data.</text>
</comment>
<dbReference type="PANTHER" id="PTHR15696:SF0">
    <property type="entry name" value="TELOMERASE-BINDING PROTEIN EST1A"/>
    <property type="match status" value="1"/>
</dbReference>
<feature type="compositionally biased region" description="Acidic residues" evidence="7">
    <location>
        <begin position="469"/>
        <end position="480"/>
    </location>
</feature>
<name>A0A2T7PHY8_POMCA</name>
<dbReference type="InterPro" id="IPR002716">
    <property type="entry name" value="PIN_dom"/>
</dbReference>
<gene>
    <name evidence="9" type="ORF">C0Q70_08481</name>
</gene>
<feature type="compositionally biased region" description="Low complexity" evidence="7">
    <location>
        <begin position="1227"/>
        <end position="1237"/>
    </location>
</feature>
<feature type="compositionally biased region" description="Basic and acidic residues" evidence="7">
    <location>
        <begin position="310"/>
        <end position="338"/>
    </location>
</feature>
<feature type="compositionally biased region" description="Basic and acidic residues" evidence="7">
    <location>
        <begin position="634"/>
        <end position="655"/>
    </location>
</feature>
<dbReference type="GO" id="GO:0042162">
    <property type="term" value="F:telomeric DNA binding"/>
    <property type="evidence" value="ECO:0007669"/>
    <property type="project" value="TreeGrafter"/>
</dbReference>
<dbReference type="PANTHER" id="PTHR15696">
    <property type="entry name" value="SMG-7 SUPPRESSOR WITH MORPHOLOGICAL EFFECT ON GENITALIA PROTEIN 7"/>
    <property type="match status" value="1"/>
</dbReference>
<feature type="coiled-coil region" evidence="6">
    <location>
        <begin position="1179"/>
        <end position="1215"/>
    </location>
</feature>
<keyword evidence="5" id="KW-0539">Nucleus</keyword>
<feature type="region of interest" description="Disordered" evidence="7">
    <location>
        <begin position="1221"/>
        <end position="1240"/>
    </location>
</feature>
<dbReference type="Pfam" id="PF10374">
    <property type="entry name" value="EST1"/>
    <property type="match status" value="1"/>
</dbReference>
<dbReference type="OrthoDB" id="2017974at2759"/>
<feature type="compositionally biased region" description="Basic and acidic residues" evidence="7">
    <location>
        <begin position="664"/>
        <end position="680"/>
    </location>
</feature>
<feature type="compositionally biased region" description="Basic and acidic residues" evidence="7">
    <location>
        <begin position="104"/>
        <end position="125"/>
    </location>
</feature>
<dbReference type="InterPro" id="IPR011990">
    <property type="entry name" value="TPR-like_helical_dom_sf"/>
</dbReference>
<feature type="region of interest" description="Disordered" evidence="7">
    <location>
        <begin position="1642"/>
        <end position="1664"/>
    </location>
</feature>
<feature type="compositionally biased region" description="Basic and acidic residues" evidence="7">
    <location>
        <begin position="277"/>
        <end position="293"/>
    </location>
</feature>
<feature type="compositionally biased region" description="Polar residues" evidence="7">
    <location>
        <begin position="500"/>
        <end position="515"/>
    </location>
</feature>
<evidence type="ECO:0000256" key="7">
    <source>
        <dbReference type="SAM" id="MobiDB-lite"/>
    </source>
</evidence>
<dbReference type="InterPro" id="IPR045153">
    <property type="entry name" value="Est1/Ebs1-like"/>
</dbReference>
<dbReference type="SUPFAM" id="SSF48452">
    <property type="entry name" value="TPR-like"/>
    <property type="match status" value="1"/>
</dbReference>
<dbReference type="GO" id="GO:0000184">
    <property type="term" value="P:nuclear-transcribed mRNA catabolic process, nonsense-mediated decay"/>
    <property type="evidence" value="ECO:0007669"/>
    <property type="project" value="UniProtKB-KW"/>
</dbReference>
<reference evidence="9 10" key="1">
    <citation type="submission" date="2018-04" db="EMBL/GenBank/DDBJ databases">
        <title>The genome of golden apple snail Pomacea canaliculata provides insight into stress tolerance and invasive adaptation.</title>
        <authorList>
            <person name="Liu C."/>
            <person name="Liu B."/>
            <person name="Ren Y."/>
            <person name="Zhang Y."/>
            <person name="Wang H."/>
            <person name="Li S."/>
            <person name="Jiang F."/>
            <person name="Yin L."/>
            <person name="Zhang G."/>
            <person name="Qian W."/>
            <person name="Fan W."/>
        </authorList>
    </citation>
    <scope>NUCLEOTIDE SEQUENCE [LARGE SCALE GENOMIC DNA]</scope>
    <source>
        <strain evidence="9">SZHN2017</strain>
        <tissue evidence="9">Muscle</tissue>
    </source>
</reference>
<evidence type="ECO:0000256" key="5">
    <source>
        <dbReference type="ARBA" id="ARBA00023242"/>
    </source>
</evidence>
<dbReference type="CDD" id="cd09885">
    <property type="entry name" value="PIN_Smg6-like"/>
    <property type="match status" value="1"/>
</dbReference>
<feature type="compositionally biased region" description="Polar residues" evidence="7">
    <location>
        <begin position="381"/>
        <end position="391"/>
    </location>
</feature>
<feature type="compositionally biased region" description="Basic and acidic residues" evidence="7">
    <location>
        <begin position="16"/>
        <end position="38"/>
    </location>
</feature>
<dbReference type="Proteomes" id="UP000245119">
    <property type="component" value="Linkage Group LG4"/>
</dbReference>
<dbReference type="SUPFAM" id="SSF88723">
    <property type="entry name" value="PIN domain-like"/>
    <property type="match status" value="1"/>
</dbReference>